<comment type="subcellular location">
    <subcellularLocation>
        <location evidence="1">Nucleus</location>
    </subcellularLocation>
</comment>
<keyword evidence="4" id="KW-0143">Chaperone</keyword>
<dbReference type="PANTHER" id="PTHR15272">
    <property type="entry name" value="CHROMATIN ASSEMBLY FACTOR 1 SUBUNIT A CAF-1 SUBUNIT A"/>
    <property type="match status" value="1"/>
</dbReference>
<dbReference type="InterPro" id="IPR022043">
    <property type="entry name" value="CAF1A_DD"/>
</dbReference>
<dbReference type="EMBL" id="KB632390">
    <property type="protein sequence ID" value="ERL94464.1"/>
    <property type="molecule type" value="Genomic_DNA"/>
</dbReference>
<keyword evidence="6" id="KW-0539">Nucleus</keyword>
<proteinExistence type="predicted"/>
<evidence type="ECO:0000256" key="3">
    <source>
        <dbReference type="ARBA" id="ARBA00022763"/>
    </source>
</evidence>
<evidence type="ECO:0000313" key="11">
    <source>
        <dbReference type="Proteomes" id="UP000030742"/>
    </source>
</evidence>
<evidence type="ECO:0000256" key="2">
    <source>
        <dbReference type="ARBA" id="ARBA00022705"/>
    </source>
</evidence>
<dbReference type="Pfam" id="PF12253">
    <property type="entry name" value="CAF1A_dimeriz"/>
    <property type="match status" value="1"/>
</dbReference>
<evidence type="ECO:0000259" key="8">
    <source>
        <dbReference type="Pfam" id="PF11600"/>
    </source>
</evidence>
<feature type="region of interest" description="Disordered" evidence="7">
    <location>
        <begin position="117"/>
        <end position="146"/>
    </location>
</feature>
<evidence type="ECO:0000256" key="5">
    <source>
        <dbReference type="ARBA" id="ARBA00023204"/>
    </source>
</evidence>
<keyword evidence="5" id="KW-0234">DNA repair</keyword>
<dbReference type="GO" id="GO:0006281">
    <property type="term" value="P:DNA repair"/>
    <property type="evidence" value="ECO:0007669"/>
    <property type="project" value="UniProtKB-KW"/>
</dbReference>
<feature type="domain" description="Chromatin assembly factor 1 p150 subunit acidic region" evidence="8">
    <location>
        <begin position="219"/>
        <end position="349"/>
    </location>
</feature>
<keyword evidence="2" id="KW-0235">DNA replication</keyword>
<evidence type="ECO:0000313" key="10">
    <source>
        <dbReference type="EMBL" id="ERL94464.1"/>
    </source>
</evidence>
<accession>U4UK60</accession>
<evidence type="ECO:0000256" key="7">
    <source>
        <dbReference type="SAM" id="MobiDB-lite"/>
    </source>
</evidence>
<dbReference type="PANTHER" id="PTHR15272:SF0">
    <property type="entry name" value="CHROMATIN ASSEMBLY FACTOR 1 SUBUNIT A"/>
    <property type="match status" value="1"/>
</dbReference>
<dbReference type="GO" id="GO:0006260">
    <property type="term" value="P:DNA replication"/>
    <property type="evidence" value="ECO:0007669"/>
    <property type="project" value="UniProtKB-KW"/>
</dbReference>
<evidence type="ECO:0000256" key="6">
    <source>
        <dbReference type="ARBA" id="ARBA00023242"/>
    </source>
</evidence>
<keyword evidence="3" id="KW-0227">DNA damage</keyword>
<feature type="compositionally biased region" description="Polar residues" evidence="7">
    <location>
        <begin position="90"/>
        <end position="101"/>
    </location>
</feature>
<dbReference type="Proteomes" id="UP000030742">
    <property type="component" value="Unassembled WGS sequence"/>
</dbReference>
<dbReference type="GO" id="GO:0033186">
    <property type="term" value="C:CAF-1 complex"/>
    <property type="evidence" value="ECO:0007669"/>
    <property type="project" value="TreeGrafter"/>
</dbReference>
<organism evidence="10 11">
    <name type="scientific">Dendroctonus ponderosae</name>
    <name type="common">Mountain pine beetle</name>
    <dbReference type="NCBI Taxonomy" id="77166"/>
    <lineage>
        <taxon>Eukaryota</taxon>
        <taxon>Metazoa</taxon>
        <taxon>Ecdysozoa</taxon>
        <taxon>Arthropoda</taxon>
        <taxon>Hexapoda</taxon>
        <taxon>Insecta</taxon>
        <taxon>Pterygota</taxon>
        <taxon>Neoptera</taxon>
        <taxon>Endopterygota</taxon>
        <taxon>Coleoptera</taxon>
        <taxon>Polyphaga</taxon>
        <taxon>Cucujiformia</taxon>
        <taxon>Curculionidae</taxon>
        <taxon>Scolytinae</taxon>
        <taxon>Dendroctonus</taxon>
    </lineage>
</organism>
<feature type="region of interest" description="Disordered" evidence="7">
    <location>
        <begin position="40"/>
        <end position="102"/>
    </location>
</feature>
<dbReference type="InterPro" id="IPR021644">
    <property type="entry name" value="CAF-1_p150_acidic"/>
</dbReference>
<gene>
    <name evidence="10" type="ORF">D910_11741</name>
</gene>
<reference evidence="10 11" key="1">
    <citation type="journal article" date="2013" name="Genome Biol.">
        <title>Draft genome of the mountain pine beetle, Dendroctonus ponderosae Hopkins, a major forest pest.</title>
        <authorList>
            <person name="Keeling C.I."/>
            <person name="Yuen M.M."/>
            <person name="Liao N.Y."/>
            <person name="Docking T.R."/>
            <person name="Chan S.K."/>
            <person name="Taylor G.A."/>
            <person name="Palmquist D.L."/>
            <person name="Jackman S.D."/>
            <person name="Nguyen A."/>
            <person name="Li M."/>
            <person name="Henderson H."/>
            <person name="Janes J.K."/>
            <person name="Zhao Y."/>
            <person name="Pandoh P."/>
            <person name="Moore R."/>
            <person name="Sperling F.A."/>
            <person name="Huber D.P."/>
            <person name="Birol I."/>
            <person name="Jones S.J."/>
            <person name="Bohlmann J."/>
        </authorList>
    </citation>
    <scope>NUCLEOTIDE SEQUENCE</scope>
</reference>
<protein>
    <recommendedName>
        <fullName evidence="12">Chromatin assembly factor 1 subunit p150 C-terminal domain-containing protein</fullName>
    </recommendedName>
</protein>
<dbReference type="STRING" id="77166.U4UK60"/>
<evidence type="ECO:0000256" key="4">
    <source>
        <dbReference type="ARBA" id="ARBA00023186"/>
    </source>
</evidence>
<evidence type="ECO:0000259" key="9">
    <source>
        <dbReference type="Pfam" id="PF12253"/>
    </source>
</evidence>
<dbReference type="GO" id="GO:0005634">
    <property type="term" value="C:nucleus"/>
    <property type="evidence" value="ECO:0007669"/>
    <property type="project" value="UniProtKB-SubCell"/>
</dbReference>
<feature type="domain" description="Chromatin assembly factor 1 subunit A dimerization" evidence="9">
    <location>
        <begin position="433"/>
        <end position="504"/>
    </location>
</feature>
<dbReference type="OrthoDB" id="79480at2759"/>
<dbReference type="AlphaFoldDB" id="U4UK60"/>
<feature type="compositionally biased region" description="Low complexity" evidence="7">
    <location>
        <begin position="117"/>
        <end position="140"/>
    </location>
</feature>
<evidence type="ECO:0000256" key="1">
    <source>
        <dbReference type="ARBA" id="ARBA00004123"/>
    </source>
</evidence>
<feature type="region of interest" description="Disordered" evidence="7">
    <location>
        <begin position="465"/>
        <end position="507"/>
    </location>
</feature>
<feature type="compositionally biased region" description="Basic residues" evidence="7">
    <location>
        <begin position="42"/>
        <end position="58"/>
    </location>
</feature>
<name>U4UK60_DENPD</name>
<feature type="compositionally biased region" description="Basic and acidic residues" evidence="7">
    <location>
        <begin position="74"/>
        <end position="87"/>
    </location>
</feature>
<evidence type="ECO:0008006" key="12">
    <source>
        <dbReference type="Google" id="ProtNLM"/>
    </source>
</evidence>
<dbReference type="GO" id="GO:0006334">
    <property type="term" value="P:nucleosome assembly"/>
    <property type="evidence" value="ECO:0007669"/>
    <property type="project" value="TreeGrafter"/>
</dbReference>
<feature type="compositionally biased region" description="Basic and acidic residues" evidence="7">
    <location>
        <begin position="186"/>
        <end position="284"/>
    </location>
</feature>
<sequence length="723" mass="84048">MFALPLAKRIIQESTFRTWNCIATIAYLIWSKFGYLTQPRMPRSRKRHHSRSRSKTRSRSLSGDRGHDKAKKPSSHEKDGKRRRLEESVASPQKRSISSADDQLEIVDKVAATENVTKATPSATPHASATDESLDSSSSDGDSDCVILKAETSESLKDSIMMEVIYDKKEIISTPKKNVTPKKLQKMLDSEKKRQQKQHEKEEREKQKQEEKAKLLADKQKLKEQKEAEKQKQLEEKQRQIELKQKEKELKEEQKQKEKEEKEMKRKEKEELEARKRKEKEEERLKKLQEIEEKNKEKQKEEELKQKSAALFKNFFKKTDEERAEELNQSKAEKINSNFMPFAVKSDMKLPPRRRQPLTEGQLKLLDSAMQSQNGDLGFYLKCLKSGEYQPGVTGRTWPYEESEGEVTIVEDDKVLGQTICEDTGVVQKMKVKFLFFHENRRPAYYGTWRKTSKRVTPRRPFAEDTDFFNYEEDSDDDWEDEEQGESLDVSGDEEDKENATEEDDYEVDNEFFVPHGHLSEDEIDDEENAPLSPESLKQKLKLLKDEFELDIKSKTHKLKSRSIGCIWFNEGNDNIDEAIYRYLQPFAMLVQEPVEIKDRLSVFGTNTDKKTLKVKVPTELPCEHVPYFLKTVHGNVNKKRTVIEEFLTLMANKGLPVDISKAGLFRFLKQIASYRRPTSAGASKAKCWCVNDEAIEKYNVHLDMVLEERSTYILSVLVQSAI</sequence>
<dbReference type="Pfam" id="PF11600">
    <property type="entry name" value="CAF1A_acidic"/>
    <property type="match status" value="1"/>
</dbReference>
<feature type="region of interest" description="Disordered" evidence="7">
    <location>
        <begin position="168"/>
        <end position="284"/>
    </location>
</feature>